<dbReference type="EMBL" id="RWGY01000029">
    <property type="protein sequence ID" value="TVU18152.1"/>
    <property type="molecule type" value="Genomic_DNA"/>
</dbReference>
<gene>
    <name evidence="2" type="ORF">EJB05_34229</name>
</gene>
<evidence type="ECO:0000313" key="3">
    <source>
        <dbReference type="Proteomes" id="UP000324897"/>
    </source>
</evidence>
<feature type="region of interest" description="Disordered" evidence="1">
    <location>
        <begin position="1"/>
        <end position="45"/>
    </location>
</feature>
<organism evidence="2 3">
    <name type="scientific">Eragrostis curvula</name>
    <name type="common">weeping love grass</name>
    <dbReference type="NCBI Taxonomy" id="38414"/>
    <lineage>
        <taxon>Eukaryota</taxon>
        <taxon>Viridiplantae</taxon>
        <taxon>Streptophyta</taxon>
        <taxon>Embryophyta</taxon>
        <taxon>Tracheophyta</taxon>
        <taxon>Spermatophyta</taxon>
        <taxon>Magnoliopsida</taxon>
        <taxon>Liliopsida</taxon>
        <taxon>Poales</taxon>
        <taxon>Poaceae</taxon>
        <taxon>PACMAD clade</taxon>
        <taxon>Chloridoideae</taxon>
        <taxon>Eragrostideae</taxon>
        <taxon>Eragrostidinae</taxon>
        <taxon>Eragrostis</taxon>
    </lineage>
</organism>
<reference evidence="2 3" key="1">
    <citation type="journal article" date="2019" name="Sci. Rep.">
        <title>A high-quality genome of Eragrostis curvula grass provides insights into Poaceae evolution and supports new strategies to enhance forage quality.</title>
        <authorList>
            <person name="Carballo J."/>
            <person name="Santos B.A.C.M."/>
            <person name="Zappacosta D."/>
            <person name="Garbus I."/>
            <person name="Selva J.P."/>
            <person name="Gallo C.A."/>
            <person name="Diaz A."/>
            <person name="Albertini E."/>
            <person name="Caccamo M."/>
            <person name="Echenique V."/>
        </authorList>
    </citation>
    <scope>NUCLEOTIDE SEQUENCE [LARGE SCALE GENOMIC DNA]</scope>
    <source>
        <strain evidence="3">cv. Victoria</strain>
        <tissue evidence="2">Leaf</tissue>
    </source>
</reference>
<keyword evidence="3" id="KW-1185">Reference proteome</keyword>
<proteinExistence type="predicted"/>
<accession>A0A5J9U379</accession>
<dbReference type="Proteomes" id="UP000324897">
    <property type="component" value="Chromosome 7"/>
</dbReference>
<sequence>MVGIGHGSRQECGSMGAAPASTRPGRLGGDGGKRASNTNCGKSEGSIYSFDMARKFLSSFRLHKKCGGKKCNHISFPTHSNPPNMPSCNRIDYAKTVALAGQVHLG</sequence>
<evidence type="ECO:0000313" key="2">
    <source>
        <dbReference type="EMBL" id="TVU18152.1"/>
    </source>
</evidence>
<evidence type="ECO:0000256" key="1">
    <source>
        <dbReference type="SAM" id="MobiDB-lite"/>
    </source>
</evidence>
<dbReference type="Gramene" id="TVU18152">
    <property type="protein sequence ID" value="TVU18152"/>
    <property type="gene ID" value="EJB05_34229"/>
</dbReference>
<name>A0A5J9U379_9POAL</name>
<comment type="caution">
    <text evidence="2">The sequence shown here is derived from an EMBL/GenBank/DDBJ whole genome shotgun (WGS) entry which is preliminary data.</text>
</comment>
<protein>
    <submittedName>
        <fullName evidence="2">Uncharacterized protein</fullName>
    </submittedName>
</protein>
<dbReference type="AlphaFoldDB" id="A0A5J9U379"/>